<dbReference type="Proteomes" id="UP000076967">
    <property type="component" value="Unassembled WGS sequence"/>
</dbReference>
<keyword evidence="2" id="KW-0012">Acyltransferase</keyword>
<dbReference type="Pfam" id="PF00583">
    <property type="entry name" value="Acetyltransf_1"/>
    <property type="match status" value="1"/>
</dbReference>
<keyword evidence="5" id="KW-1185">Reference proteome</keyword>
<dbReference type="InterPro" id="IPR016181">
    <property type="entry name" value="Acyl_CoA_acyltransferase"/>
</dbReference>
<evidence type="ECO:0000313" key="5">
    <source>
        <dbReference type="Proteomes" id="UP000076967"/>
    </source>
</evidence>
<feature type="domain" description="N-acetyltransferase" evidence="3">
    <location>
        <begin position="12"/>
        <end position="153"/>
    </location>
</feature>
<dbReference type="SUPFAM" id="SSF55729">
    <property type="entry name" value="Acyl-CoA N-acyltransferases (Nat)"/>
    <property type="match status" value="1"/>
</dbReference>
<protein>
    <submittedName>
        <fullName evidence="4">Histone acetyltransferase</fullName>
    </submittedName>
</protein>
<dbReference type="PANTHER" id="PTHR43877:SF2">
    <property type="entry name" value="AMINOALKYLPHOSPHONATE N-ACETYLTRANSFERASE-RELATED"/>
    <property type="match status" value="1"/>
</dbReference>
<comment type="caution">
    <text evidence="4">The sequence shown here is derived from an EMBL/GenBank/DDBJ whole genome shotgun (WGS) entry which is preliminary data.</text>
</comment>
<accession>A0A168M8D8</accession>
<dbReference type="AlphaFoldDB" id="A0A168M8D8"/>
<dbReference type="Gene3D" id="3.40.630.30">
    <property type="match status" value="1"/>
</dbReference>
<dbReference type="PROSITE" id="PS51186">
    <property type="entry name" value="GNAT"/>
    <property type="match status" value="1"/>
</dbReference>
<gene>
    <name evidence="4" type="ORF">PGLA_06785</name>
</gene>
<dbReference type="GO" id="GO:0016747">
    <property type="term" value="F:acyltransferase activity, transferring groups other than amino-acyl groups"/>
    <property type="evidence" value="ECO:0007669"/>
    <property type="project" value="InterPro"/>
</dbReference>
<evidence type="ECO:0000256" key="2">
    <source>
        <dbReference type="ARBA" id="ARBA00023315"/>
    </source>
</evidence>
<evidence type="ECO:0000313" key="4">
    <source>
        <dbReference type="EMBL" id="OAB44359.1"/>
    </source>
</evidence>
<dbReference type="CDD" id="cd04301">
    <property type="entry name" value="NAT_SF"/>
    <property type="match status" value="1"/>
</dbReference>
<name>A0A168M8D8_9BACL</name>
<dbReference type="PANTHER" id="PTHR43877">
    <property type="entry name" value="AMINOALKYLPHOSPHONATE N-ACETYLTRANSFERASE-RELATED-RELATED"/>
    <property type="match status" value="1"/>
</dbReference>
<organism evidence="4 5">
    <name type="scientific">Paenibacillus glacialis</name>
    <dbReference type="NCBI Taxonomy" id="494026"/>
    <lineage>
        <taxon>Bacteria</taxon>
        <taxon>Bacillati</taxon>
        <taxon>Bacillota</taxon>
        <taxon>Bacilli</taxon>
        <taxon>Bacillales</taxon>
        <taxon>Paenibacillaceae</taxon>
        <taxon>Paenibacillus</taxon>
    </lineage>
</organism>
<keyword evidence="1 4" id="KW-0808">Transferase</keyword>
<dbReference type="EMBL" id="LVJH01000007">
    <property type="protein sequence ID" value="OAB44359.1"/>
    <property type="molecule type" value="Genomic_DNA"/>
</dbReference>
<proteinExistence type="predicted"/>
<reference evidence="4 5" key="1">
    <citation type="submission" date="2016-03" db="EMBL/GenBank/DDBJ databases">
        <title>Draft genome sequence of Paenibacillus glacialis DSM 22343.</title>
        <authorList>
            <person name="Shin S.-K."/>
            <person name="Yi H."/>
        </authorList>
    </citation>
    <scope>NUCLEOTIDE SEQUENCE [LARGE SCALE GENOMIC DNA]</scope>
    <source>
        <strain evidence="4 5">DSM 22343</strain>
    </source>
</reference>
<evidence type="ECO:0000259" key="3">
    <source>
        <dbReference type="PROSITE" id="PS51186"/>
    </source>
</evidence>
<dbReference type="InterPro" id="IPR000182">
    <property type="entry name" value="GNAT_dom"/>
</dbReference>
<evidence type="ECO:0000256" key="1">
    <source>
        <dbReference type="ARBA" id="ARBA00022679"/>
    </source>
</evidence>
<sequence>MIMNSSVSAPTLSIRRFQWNDLETITTLMRELNYPTTLSVMRERMQDMESSPLHCTLVAEVDGIVVGKISLHHIVSFSRCEPTTQITAIIVAKEYQGQGLGKRLIQQAEDWSKGKGSTLLFLTSGNRVERAPARAFYEHIGFIKKGYRFSKKL</sequence>
<dbReference type="InterPro" id="IPR050832">
    <property type="entry name" value="Bact_Acetyltransf"/>
</dbReference>
<dbReference type="OrthoDB" id="9797826at2"/>
<dbReference type="STRING" id="494026.PGLA_06785"/>